<reference evidence="1 2" key="1">
    <citation type="submission" date="2013-09" db="EMBL/GenBank/DDBJ databases">
        <title>Corchorus capsularis genome sequencing.</title>
        <authorList>
            <person name="Alam M."/>
            <person name="Haque M.S."/>
            <person name="Islam M.S."/>
            <person name="Emdad E.M."/>
            <person name="Islam M.M."/>
            <person name="Ahmed B."/>
            <person name="Halim A."/>
            <person name="Hossen Q.M.M."/>
            <person name="Hossain M.Z."/>
            <person name="Ahmed R."/>
            <person name="Khan M.M."/>
            <person name="Islam R."/>
            <person name="Rashid M.M."/>
            <person name="Khan S.A."/>
            <person name="Rahman M.S."/>
            <person name="Alam M."/>
        </authorList>
    </citation>
    <scope>NUCLEOTIDE SEQUENCE [LARGE SCALE GENOMIC DNA]</scope>
    <source>
        <strain evidence="2">cv. CVL-1</strain>
        <tissue evidence="1">Whole seedling</tissue>
    </source>
</reference>
<protein>
    <submittedName>
        <fullName evidence="1">Uncharacterized protein</fullName>
    </submittedName>
</protein>
<name>A0A1R3IVB4_COCAP</name>
<accession>A0A1R3IVB4</accession>
<evidence type="ECO:0000313" key="2">
    <source>
        <dbReference type="Proteomes" id="UP000188268"/>
    </source>
</evidence>
<dbReference type="AlphaFoldDB" id="A0A1R3IVB4"/>
<comment type="caution">
    <text evidence="1">The sequence shown here is derived from an EMBL/GenBank/DDBJ whole genome shotgun (WGS) entry which is preliminary data.</text>
</comment>
<dbReference type="Proteomes" id="UP000188268">
    <property type="component" value="Unassembled WGS sequence"/>
</dbReference>
<sequence>MTLKGVKLSRPGVLVFWTGQPHETRGDKMQD</sequence>
<evidence type="ECO:0000313" key="1">
    <source>
        <dbReference type="EMBL" id="OMO86522.1"/>
    </source>
</evidence>
<organism evidence="1 2">
    <name type="scientific">Corchorus capsularis</name>
    <name type="common">Jute</name>
    <dbReference type="NCBI Taxonomy" id="210143"/>
    <lineage>
        <taxon>Eukaryota</taxon>
        <taxon>Viridiplantae</taxon>
        <taxon>Streptophyta</taxon>
        <taxon>Embryophyta</taxon>
        <taxon>Tracheophyta</taxon>
        <taxon>Spermatophyta</taxon>
        <taxon>Magnoliopsida</taxon>
        <taxon>eudicotyledons</taxon>
        <taxon>Gunneridae</taxon>
        <taxon>Pentapetalae</taxon>
        <taxon>rosids</taxon>
        <taxon>malvids</taxon>
        <taxon>Malvales</taxon>
        <taxon>Malvaceae</taxon>
        <taxon>Grewioideae</taxon>
        <taxon>Apeibeae</taxon>
        <taxon>Corchorus</taxon>
    </lineage>
</organism>
<gene>
    <name evidence="1" type="ORF">CCACVL1_09574</name>
</gene>
<dbReference type="EMBL" id="AWWV01009445">
    <property type="protein sequence ID" value="OMO86522.1"/>
    <property type="molecule type" value="Genomic_DNA"/>
</dbReference>
<keyword evidence="2" id="KW-1185">Reference proteome</keyword>
<dbReference type="Gramene" id="OMO86522">
    <property type="protein sequence ID" value="OMO86522"/>
    <property type="gene ID" value="CCACVL1_09574"/>
</dbReference>
<proteinExistence type="predicted"/>